<reference evidence="2" key="1">
    <citation type="submission" date="2023-03" db="EMBL/GenBank/DDBJ databases">
        <title>Massive genome expansion in bonnet fungi (Mycena s.s.) driven by repeated elements and novel gene families across ecological guilds.</title>
        <authorList>
            <consortium name="Lawrence Berkeley National Laboratory"/>
            <person name="Harder C.B."/>
            <person name="Miyauchi S."/>
            <person name="Viragh M."/>
            <person name="Kuo A."/>
            <person name="Thoen E."/>
            <person name="Andreopoulos B."/>
            <person name="Lu D."/>
            <person name="Skrede I."/>
            <person name="Drula E."/>
            <person name="Henrissat B."/>
            <person name="Morin E."/>
            <person name="Kohler A."/>
            <person name="Barry K."/>
            <person name="LaButti K."/>
            <person name="Morin E."/>
            <person name="Salamov A."/>
            <person name="Lipzen A."/>
            <person name="Mereny Z."/>
            <person name="Hegedus B."/>
            <person name="Baldrian P."/>
            <person name="Stursova M."/>
            <person name="Weitz H."/>
            <person name="Taylor A."/>
            <person name="Grigoriev I.V."/>
            <person name="Nagy L.G."/>
            <person name="Martin F."/>
            <person name="Kauserud H."/>
        </authorList>
    </citation>
    <scope>NUCLEOTIDE SEQUENCE</scope>
    <source>
        <strain evidence="2">CBHHK182m</strain>
    </source>
</reference>
<evidence type="ECO:0000313" key="3">
    <source>
        <dbReference type="Proteomes" id="UP001215598"/>
    </source>
</evidence>
<dbReference type="Proteomes" id="UP001215598">
    <property type="component" value="Unassembled WGS sequence"/>
</dbReference>
<accession>A0AAD7HSL2</accession>
<dbReference type="AlphaFoldDB" id="A0AAD7HSL2"/>
<protein>
    <submittedName>
        <fullName evidence="2">Uncharacterized protein</fullName>
    </submittedName>
</protein>
<keyword evidence="1" id="KW-0472">Membrane</keyword>
<sequence length="176" mass="19109">MALDTPLSPILGVPGRYIPMVPRCVLLAFSILAFFAAHVSAQLRVGNLTHVLPQCETQCDAYDVMTTECNDVGIYDITYIYCECTPTNFEIIEDCFNCQAVNATQETLMQELLDDIVNTCNEKVTAPGSTVSISSQKIMPSPSASAQKSNDVLARPRLRTLGIVVTLGVIVGVLFC</sequence>
<keyword evidence="1" id="KW-0812">Transmembrane</keyword>
<comment type="caution">
    <text evidence="2">The sequence shown here is derived from an EMBL/GenBank/DDBJ whole genome shotgun (WGS) entry which is preliminary data.</text>
</comment>
<feature type="transmembrane region" description="Helical" evidence="1">
    <location>
        <begin position="158"/>
        <end position="175"/>
    </location>
</feature>
<name>A0AAD7HSL2_9AGAR</name>
<evidence type="ECO:0000313" key="2">
    <source>
        <dbReference type="EMBL" id="KAJ7727361.1"/>
    </source>
</evidence>
<feature type="transmembrane region" description="Helical" evidence="1">
    <location>
        <begin position="20"/>
        <end position="39"/>
    </location>
</feature>
<proteinExistence type="predicted"/>
<dbReference type="EMBL" id="JARKIB010000180">
    <property type="protein sequence ID" value="KAJ7727361.1"/>
    <property type="molecule type" value="Genomic_DNA"/>
</dbReference>
<evidence type="ECO:0000256" key="1">
    <source>
        <dbReference type="SAM" id="Phobius"/>
    </source>
</evidence>
<gene>
    <name evidence="2" type="ORF">B0H16DRAFT_1735169</name>
</gene>
<keyword evidence="1" id="KW-1133">Transmembrane helix</keyword>
<keyword evidence="3" id="KW-1185">Reference proteome</keyword>
<organism evidence="2 3">
    <name type="scientific">Mycena metata</name>
    <dbReference type="NCBI Taxonomy" id="1033252"/>
    <lineage>
        <taxon>Eukaryota</taxon>
        <taxon>Fungi</taxon>
        <taxon>Dikarya</taxon>
        <taxon>Basidiomycota</taxon>
        <taxon>Agaricomycotina</taxon>
        <taxon>Agaricomycetes</taxon>
        <taxon>Agaricomycetidae</taxon>
        <taxon>Agaricales</taxon>
        <taxon>Marasmiineae</taxon>
        <taxon>Mycenaceae</taxon>
        <taxon>Mycena</taxon>
    </lineage>
</organism>